<evidence type="ECO:0000313" key="2">
    <source>
        <dbReference type="Proteomes" id="UP001176941"/>
    </source>
</evidence>
<proteinExistence type="predicted"/>
<reference evidence="1" key="1">
    <citation type="submission" date="2023-04" db="EMBL/GenBank/DDBJ databases">
        <authorList>
            <consortium name="ELIXIR-Norway"/>
        </authorList>
    </citation>
    <scope>NUCLEOTIDE SEQUENCE [LARGE SCALE GENOMIC DNA]</scope>
</reference>
<sequence>MDMSLGKLWEMVKDSGSQELDTTERLDNSKSCCHAALQERGPPGGCPEVRDAPTIKYTLSATMPSETTAACCSEAHFCGCGKARRSPTCYVSGGEVAPSPT</sequence>
<gene>
    <name evidence="1" type="ORF">MRATA1EN1_LOCUS21370</name>
</gene>
<organism evidence="1 2">
    <name type="scientific">Rangifer tarandus platyrhynchus</name>
    <name type="common">Svalbard reindeer</name>
    <dbReference type="NCBI Taxonomy" id="3082113"/>
    <lineage>
        <taxon>Eukaryota</taxon>
        <taxon>Metazoa</taxon>
        <taxon>Chordata</taxon>
        <taxon>Craniata</taxon>
        <taxon>Vertebrata</taxon>
        <taxon>Euteleostomi</taxon>
        <taxon>Mammalia</taxon>
        <taxon>Eutheria</taxon>
        <taxon>Laurasiatheria</taxon>
        <taxon>Artiodactyla</taxon>
        <taxon>Ruminantia</taxon>
        <taxon>Pecora</taxon>
        <taxon>Cervidae</taxon>
        <taxon>Odocoileinae</taxon>
        <taxon>Rangifer</taxon>
    </lineage>
</organism>
<protein>
    <submittedName>
        <fullName evidence="1">Uncharacterized protein</fullName>
    </submittedName>
</protein>
<dbReference type="EMBL" id="OX459968">
    <property type="protein sequence ID" value="CAI9172408.1"/>
    <property type="molecule type" value="Genomic_DNA"/>
</dbReference>
<name>A0ABN8ZFZ4_RANTA</name>
<dbReference type="Proteomes" id="UP001176941">
    <property type="component" value="Chromosome 32"/>
</dbReference>
<accession>A0ABN8ZFZ4</accession>
<evidence type="ECO:0000313" key="1">
    <source>
        <dbReference type="EMBL" id="CAI9172408.1"/>
    </source>
</evidence>
<keyword evidence="2" id="KW-1185">Reference proteome</keyword>